<dbReference type="Proteomes" id="UP000887578">
    <property type="component" value="Unplaced"/>
</dbReference>
<keyword evidence="3" id="KW-1185">Reference proteome</keyword>
<organism evidence="3 4">
    <name type="scientific">Panagrolaimus davidi</name>
    <dbReference type="NCBI Taxonomy" id="227884"/>
    <lineage>
        <taxon>Eukaryota</taxon>
        <taxon>Metazoa</taxon>
        <taxon>Ecdysozoa</taxon>
        <taxon>Nematoda</taxon>
        <taxon>Chromadorea</taxon>
        <taxon>Rhabditida</taxon>
        <taxon>Tylenchina</taxon>
        <taxon>Panagrolaimomorpha</taxon>
        <taxon>Panagrolaimoidea</taxon>
        <taxon>Panagrolaimidae</taxon>
        <taxon>Panagrolaimus</taxon>
    </lineage>
</organism>
<feature type="transmembrane region" description="Helical" evidence="1">
    <location>
        <begin position="31"/>
        <end position="52"/>
    </location>
</feature>
<dbReference type="GO" id="GO:0030659">
    <property type="term" value="C:cytoplasmic vesicle membrane"/>
    <property type="evidence" value="ECO:0007669"/>
    <property type="project" value="TreeGrafter"/>
</dbReference>
<proteinExistence type="predicted"/>
<dbReference type="GO" id="GO:0018996">
    <property type="term" value="P:molting cycle, collagen and cuticulin-based cuticle"/>
    <property type="evidence" value="ECO:0007669"/>
    <property type="project" value="TreeGrafter"/>
</dbReference>
<dbReference type="GO" id="GO:0005886">
    <property type="term" value="C:plasma membrane"/>
    <property type="evidence" value="ECO:0007669"/>
    <property type="project" value="TreeGrafter"/>
</dbReference>
<keyword evidence="2" id="KW-0732">Signal</keyword>
<accession>A0A914PTN6</accession>
<keyword evidence="1" id="KW-0472">Membrane</keyword>
<evidence type="ECO:0000313" key="4">
    <source>
        <dbReference type="WBParaSite" id="PDA_v2.g19603.t1"/>
    </source>
</evidence>
<keyword evidence="1" id="KW-1133">Transmembrane helix</keyword>
<reference evidence="4" key="1">
    <citation type="submission" date="2022-11" db="UniProtKB">
        <authorList>
            <consortium name="WormBaseParasite"/>
        </authorList>
    </citation>
    <scope>IDENTIFICATION</scope>
</reference>
<protein>
    <submittedName>
        <fullName evidence="4">Uncharacterized protein</fullName>
    </submittedName>
</protein>
<feature type="chain" id="PRO_5038000794" evidence="2">
    <location>
        <begin position="16"/>
        <end position="103"/>
    </location>
</feature>
<dbReference type="PANTHER" id="PTHR10796:SF92">
    <property type="entry name" value="PATCHED-RELATED, ISOFORM A"/>
    <property type="match status" value="1"/>
</dbReference>
<dbReference type="GO" id="GO:0006897">
    <property type="term" value="P:endocytosis"/>
    <property type="evidence" value="ECO:0007669"/>
    <property type="project" value="TreeGrafter"/>
</dbReference>
<dbReference type="Gene3D" id="1.20.1640.10">
    <property type="entry name" value="Multidrug efflux transporter AcrB transmembrane domain"/>
    <property type="match status" value="1"/>
</dbReference>
<evidence type="ECO:0000256" key="1">
    <source>
        <dbReference type="SAM" id="Phobius"/>
    </source>
</evidence>
<sequence>MICIAFFLIPQPTCALWVTASIALFDNGVVGFMTLWGVNLDAILMITIIISFRFSVDYSAHITYEYVILKPKLPSDRIAEALGALGWQLTQGPISTILTVHNC</sequence>
<dbReference type="PANTHER" id="PTHR10796">
    <property type="entry name" value="PATCHED-RELATED"/>
    <property type="match status" value="1"/>
</dbReference>
<name>A0A914PTN6_9BILA</name>
<dbReference type="WBParaSite" id="PDA_v2.g19603.t1">
    <property type="protein sequence ID" value="PDA_v2.g19603.t1"/>
    <property type="gene ID" value="PDA_v2.g19603"/>
</dbReference>
<keyword evidence="1" id="KW-0812">Transmembrane</keyword>
<evidence type="ECO:0000313" key="3">
    <source>
        <dbReference type="Proteomes" id="UP000887578"/>
    </source>
</evidence>
<dbReference type="AlphaFoldDB" id="A0A914PTN6"/>
<dbReference type="SUPFAM" id="SSF82866">
    <property type="entry name" value="Multidrug efflux transporter AcrB transmembrane domain"/>
    <property type="match status" value="1"/>
</dbReference>
<feature type="signal peptide" evidence="2">
    <location>
        <begin position="1"/>
        <end position="15"/>
    </location>
</feature>
<dbReference type="InterPro" id="IPR051697">
    <property type="entry name" value="Patched_domain-protein"/>
</dbReference>
<evidence type="ECO:0000256" key="2">
    <source>
        <dbReference type="SAM" id="SignalP"/>
    </source>
</evidence>